<comment type="caution">
    <text evidence="5">The sequence shown here is derived from an EMBL/GenBank/DDBJ whole genome shotgun (WGS) entry which is preliminary data.</text>
</comment>
<feature type="non-terminal residue" evidence="5">
    <location>
        <position position="1"/>
    </location>
</feature>
<protein>
    <recommendedName>
        <fullName evidence="4">Fibrillar collagen NC1 domain-containing protein</fullName>
    </recommendedName>
</protein>
<evidence type="ECO:0000256" key="1">
    <source>
        <dbReference type="ARBA" id="ARBA00004613"/>
    </source>
</evidence>
<gene>
    <name evidence="5" type="ORF">PEVE_00045067</name>
</gene>
<keyword evidence="3" id="KW-0176">Collagen</keyword>
<accession>A0ABN8PSB8</accession>
<organism evidence="5 6">
    <name type="scientific">Porites evermanni</name>
    <dbReference type="NCBI Taxonomy" id="104178"/>
    <lineage>
        <taxon>Eukaryota</taxon>
        <taxon>Metazoa</taxon>
        <taxon>Cnidaria</taxon>
        <taxon>Anthozoa</taxon>
        <taxon>Hexacorallia</taxon>
        <taxon>Scleractinia</taxon>
        <taxon>Fungiina</taxon>
        <taxon>Poritidae</taxon>
        <taxon>Porites</taxon>
    </lineage>
</organism>
<dbReference type="InterPro" id="IPR036056">
    <property type="entry name" value="Fibrinogen-like_C"/>
</dbReference>
<dbReference type="Gene3D" id="2.60.120.1000">
    <property type="match status" value="1"/>
</dbReference>
<evidence type="ECO:0000259" key="4">
    <source>
        <dbReference type="PROSITE" id="PS51461"/>
    </source>
</evidence>
<proteinExistence type="predicted"/>
<reference evidence="5 6" key="1">
    <citation type="submission" date="2022-05" db="EMBL/GenBank/DDBJ databases">
        <authorList>
            <consortium name="Genoscope - CEA"/>
            <person name="William W."/>
        </authorList>
    </citation>
    <scope>NUCLEOTIDE SEQUENCE [LARGE SCALE GENOMIC DNA]</scope>
</reference>
<dbReference type="NCBIfam" id="NF040941">
    <property type="entry name" value="GGGWT_bact"/>
    <property type="match status" value="1"/>
</dbReference>
<sequence>PVGSSEKGPAYLKRRLYSSNKRNDEETNTVEHRLQFETQEASDFWLRGINYTLTNYKLQNGTKRYPARSCRELHLDHPDYPSGIYWIDPNEGCIDDAFRVYCDFEKQVNCINPKNSKITVPRLSAQQWVSEVNPSSQMIEYKAKAVQMNFLRLLTKRAHQNITFSCYKERQNDCTLKLLGENEKEFKSSEQKQLSFVPIADSKKTESSGNQAVIEVFTKRMEALPIIDVAPTFHGATAKQFRLEIGPVCFIY</sequence>
<evidence type="ECO:0000256" key="3">
    <source>
        <dbReference type="ARBA" id="ARBA00023119"/>
    </source>
</evidence>
<keyword evidence="6" id="KW-1185">Reference proteome</keyword>
<dbReference type="Proteomes" id="UP001159427">
    <property type="component" value="Unassembled WGS sequence"/>
</dbReference>
<keyword evidence="2" id="KW-0964">Secreted</keyword>
<dbReference type="EMBL" id="CALNXI010000980">
    <property type="protein sequence ID" value="CAH3149904.1"/>
    <property type="molecule type" value="Genomic_DNA"/>
</dbReference>
<dbReference type="SUPFAM" id="SSF56496">
    <property type="entry name" value="Fibrinogen C-terminal domain-like"/>
    <property type="match status" value="1"/>
</dbReference>
<dbReference type="InterPro" id="IPR000885">
    <property type="entry name" value="Fib_collagen_C"/>
</dbReference>
<evidence type="ECO:0000256" key="2">
    <source>
        <dbReference type="ARBA" id="ARBA00022525"/>
    </source>
</evidence>
<evidence type="ECO:0000313" key="6">
    <source>
        <dbReference type="Proteomes" id="UP001159427"/>
    </source>
</evidence>
<dbReference type="SMART" id="SM00038">
    <property type="entry name" value="COLFI"/>
    <property type="match status" value="1"/>
</dbReference>
<feature type="domain" description="Fibrillar collagen NC1" evidence="4">
    <location>
        <begin position="39"/>
        <end position="251"/>
    </location>
</feature>
<name>A0ABN8PSB8_9CNID</name>
<comment type="subcellular location">
    <subcellularLocation>
        <location evidence="1">Secreted</location>
    </subcellularLocation>
</comment>
<dbReference type="PROSITE" id="PS51461">
    <property type="entry name" value="NC1_FIB"/>
    <property type="match status" value="1"/>
</dbReference>
<dbReference type="Pfam" id="PF01410">
    <property type="entry name" value="COLFI"/>
    <property type="match status" value="1"/>
</dbReference>
<evidence type="ECO:0000313" key="5">
    <source>
        <dbReference type="EMBL" id="CAH3149904.1"/>
    </source>
</evidence>